<dbReference type="SUPFAM" id="SSF52047">
    <property type="entry name" value="RNI-like"/>
    <property type="match status" value="1"/>
</dbReference>
<organism evidence="1 2">
    <name type="scientific">Anisodus acutangulus</name>
    <dbReference type="NCBI Taxonomy" id="402998"/>
    <lineage>
        <taxon>Eukaryota</taxon>
        <taxon>Viridiplantae</taxon>
        <taxon>Streptophyta</taxon>
        <taxon>Embryophyta</taxon>
        <taxon>Tracheophyta</taxon>
        <taxon>Spermatophyta</taxon>
        <taxon>Magnoliopsida</taxon>
        <taxon>eudicotyledons</taxon>
        <taxon>Gunneridae</taxon>
        <taxon>Pentapetalae</taxon>
        <taxon>asterids</taxon>
        <taxon>lamiids</taxon>
        <taxon>Solanales</taxon>
        <taxon>Solanaceae</taxon>
        <taxon>Solanoideae</taxon>
        <taxon>Hyoscyameae</taxon>
        <taxon>Anisodus</taxon>
    </lineage>
</organism>
<dbReference type="AlphaFoldDB" id="A0A9Q1M7J7"/>
<reference evidence="2" key="1">
    <citation type="journal article" date="2023" name="Proc. Natl. Acad. Sci. U.S.A.">
        <title>Genomic and structural basis for evolution of tropane alkaloid biosynthesis.</title>
        <authorList>
            <person name="Wanga Y.-J."/>
            <person name="Taina T."/>
            <person name="Yua J.-Y."/>
            <person name="Lia J."/>
            <person name="Xua B."/>
            <person name="Chenc J."/>
            <person name="D'Auriad J.C."/>
            <person name="Huanga J.-P."/>
            <person name="Huanga S.-X."/>
        </authorList>
    </citation>
    <scope>NUCLEOTIDE SEQUENCE [LARGE SCALE GENOMIC DNA]</scope>
    <source>
        <strain evidence="2">cv. KIB-2019</strain>
    </source>
</reference>
<name>A0A9Q1M7J7_9SOLA</name>
<dbReference type="Proteomes" id="UP001152561">
    <property type="component" value="Unassembled WGS sequence"/>
</dbReference>
<keyword evidence="2" id="KW-1185">Reference proteome</keyword>
<proteinExistence type="predicted"/>
<dbReference type="EMBL" id="JAJAGQ010000009">
    <property type="protein sequence ID" value="KAJ8553594.1"/>
    <property type="molecule type" value="Genomic_DNA"/>
</dbReference>
<dbReference type="Gene3D" id="3.80.10.10">
    <property type="entry name" value="Ribonuclease Inhibitor"/>
    <property type="match status" value="1"/>
</dbReference>
<comment type="caution">
    <text evidence="1">The sequence shown here is derived from an EMBL/GenBank/DDBJ whole genome shotgun (WGS) entry which is preliminary data.</text>
</comment>
<accession>A0A9Q1M7J7</accession>
<evidence type="ECO:0000313" key="1">
    <source>
        <dbReference type="EMBL" id="KAJ8553594.1"/>
    </source>
</evidence>
<evidence type="ECO:0000313" key="2">
    <source>
        <dbReference type="Proteomes" id="UP001152561"/>
    </source>
</evidence>
<dbReference type="OrthoDB" id="6066220at2759"/>
<protein>
    <submittedName>
        <fullName evidence="1">Uncharacterized protein</fullName>
    </submittedName>
</protein>
<gene>
    <name evidence="1" type="ORF">K7X08_024272</name>
</gene>
<dbReference type="InterPro" id="IPR032675">
    <property type="entry name" value="LRR_dom_sf"/>
</dbReference>
<sequence>MFFTLARNCPSLEDVSMENTGLGVKDYFHNDVKYPRIRSVCLANNSQLNDDALTKVALFSPHMEILDVSLCKSHTEAGNQCNRLSIK</sequence>